<comment type="similarity">
    <text evidence="6">Belongs to the peptidase M48 family.</text>
</comment>
<evidence type="ECO:0000256" key="3">
    <source>
        <dbReference type="ARBA" id="ARBA00022801"/>
    </source>
</evidence>
<dbReference type="Proteomes" id="UP001595859">
    <property type="component" value="Unassembled WGS sequence"/>
</dbReference>
<feature type="transmembrane region" description="Helical" evidence="7">
    <location>
        <begin position="193"/>
        <end position="212"/>
    </location>
</feature>
<evidence type="ECO:0000256" key="4">
    <source>
        <dbReference type="ARBA" id="ARBA00022833"/>
    </source>
</evidence>
<dbReference type="InterPro" id="IPR001915">
    <property type="entry name" value="Peptidase_M48"/>
</dbReference>
<feature type="transmembrane region" description="Helical" evidence="7">
    <location>
        <begin position="351"/>
        <end position="369"/>
    </location>
</feature>
<dbReference type="Pfam" id="PF01435">
    <property type="entry name" value="Peptidase_M48"/>
    <property type="match status" value="1"/>
</dbReference>
<organism evidence="9 10">
    <name type="scientific">Actinophytocola glycyrrhizae</name>
    <dbReference type="NCBI Taxonomy" id="2044873"/>
    <lineage>
        <taxon>Bacteria</taxon>
        <taxon>Bacillati</taxon>
        <taxon>Actinomycetota</taxon>
        <taxon>Actinomycetes</taxon>
        <taxon>Pseudonocardiales</taxon>
        <taxon>Pseudonocardiaceae</taxon>
    </lineage>
</organism>
<feature type="transmembrane region" description="Helical" evidence="7">
    <location>
        <begin position="381"/>
        <end position="406"/>
    </location>
</feature>
<protein>
    <submittedName>
        <fullName evidence="9">M48 family metalloprotease</fullName>
        <ecNumber evidence="9">3.4.24.-</ecNumber>
    </submittedName>
</protein>
<proteinExistence type="inferred from homology"/>
<feature type="transmembrane region" description="Helical" evidence="7">
    <location>
        <begin position="20"/>
        <end position="40"/>
    </location>
</feature>
<feature type="transmembrane region" description="Helical" evidence="7">
    <location>
        <begin position="418"/>
        <end position="438"/>
    </location>
</feature>
<keyword evidence="4 6" id="KW-0862">Zinc</keyword>
<evidence type="ECO:0000256" key="6">
    <source>
        <dbReference type="RuleBase" id="RU003983"/>
    </source>
</evidence>
<dbReference type="EMBL" id="JBHSIS010000001">
    <property type="protein sequence ID" value="MFC4851870.1"/>
    <property type="molecule type" value="Genomic_DNA"/>
</dbReference>
<dbReference type="RefSeq" id="WP_378053068.1">
    <property type="nucleotide sequence ID" value="NZ_JBHSIS010000001.1"/>
</dbReference>
<dbReference type="EC" id="3.4.24.-" evidence="9"/>
<evidence type="ECO:0000313" key="10">
    <source>
        <dbReference type="Proteomes" id="UP001595859"/>
    </source>
</evidence>
<keyword evidence="10" id="KW-1185">Reference proteome</keyword>
<keyword evidence="3 6" id="KW-0378">Hydrolase</keyword>
<keyword evidence="2" id="KW-0479">Metal-binding</keyword>
<name>A0ABV9RRD7_9PSEU</name>
<feature type="transmembrane region" description="Helical" evidence="7">
    <location>
        <begin position="168"/>
        <end position="187"/>
    </location>
</feature>
<accession>A0ABV9RRD7</accession>
<feature type="transmembrane region" description="Helical" evidence="7">
    <location>
        <begin position="52"/>
        <end position="75"/>
    </location>
</feature>
<keyword evidence="7" id="KW-0812">Transmembrane</keyword>
<reference evidence="10" key="1">
    <citation type="journal article" date="2019" name="Int. J. Syst. Evol. Microbiol.">
        <title>The Global Catalogue of Microorganisms (GCM) 10K type strain sequencing project: providing services to taxonomists for standard genome sequencing and annotation.</title>
        <authorList>
            <consortium name="The Broad Institute Genomics Platform"/>
            <consortium name="The Broad Institute Genome Sequencing Center for Infectious Disease"/>
            <person name="Wu L."/>
            <person name="Ma J."/>
        </authorList>
    </citation>
    <scope>NUCLEOTIDE SEQUENCE [LARGE SCALE GENOMIC DNA]</scope>
    <source>
        <strain evidence="10">ZS-22-S1</strain>
    </source>
</reference>
<feature type="transmembrane region" description="Helical" evidence="7">
    <location>
        <begin position="316"/>
        <end position="339"/>
    </location>
</feature>
<evidence type="ECO:0000256" key="5">
    <source>
        <dbReference type="ARBA" id="ARBA00023049"/>
    </source>
</evidence>
<evidence type="ECO:0000256" key="7">
    <source>
        <dbReference type="SAM" id="Phobius"/>
    </source>
</evidence>
<keyword evidence="7" id="KW-1133">Transmembrane helix</keyword>
<evidence type="ECO:0000259" key="8">
    <source>
        <dbReference type="Pfam" id="PF01435"/>
    </source>
</evidence>
<feature type="transmembrane region" description="Helical" evidence="7">
    <location>
        <begin position="281"/>
        <end position="304"/>
    </location>
</feature>
<dbReference type="GO" id="GO:0008237">
    <property type="term" value="F:metallopeptidase activity"/>
    <property type="evidence" value="ECO:0007669"/>
    <property type="project" value="UniProtKB-KW"/>
</dbReference>
<feature type="domain" description="Peptidase M48" evidence="8">
    <location>
        <begin position="98"/>
        <end position="267"/>
    </location>
</feature>
<evidence type="ECO:0000313" key="9">
    <source>
        <dbReference type="EMBL" id="MFC4851870.1"/>
    </source>
</evidence>
<keyword evidence="7" id="KW-0472">Membrane</keyword>
<comment type="caution">
    <text evidence="9">The sequence shown here is derived from an EMBL/GenBank/DDBJ whole genome shotgun (WGS) entry which is preliminary data.</text>
</comment>
<gene>
    <name evidence="9" type="ORF">ACFPCV_00025</name>
</gene>
<evidence type="ECO:0000256" key="2">
    <source>
        <dbReference type="ARBA" id="ARBA00022723"/>
    </source>
</evidence>
<comment type="cofactor">
    <cofactor evidence="6">
        <name>Zn(2+)</name>
        <dbReference type="ChEBI" id="CHEBI:29105"/>
    </cofactor>
    <text evidence="6">Binds 1 zinc ion per subunit.</text>
</comment>
<keyword evidence="1 6" id="KW-0645">Protease</keyword>
<sequence>MTGQAVHEGMAALVGRVGRLRGYAAGMFSGGVLLVMWRVVFMPAEVEPDWRWIPRSLLSVALNVCLLEMATRFLARAPAHSRWDLSAHVPALTRLSQLSGTATPRLIADNRSSAGARLRGWGDNTAIVVDSPTITRWSDSATIRDATLAHELGHLWAKDLHLYYRIRTISLFAIGILCVLVVAAGLQDGNLPQLLSTLVKIIVLGGLVVLSARSYIRFREHVADVSAMLMLDDMQTLRQAVVGVRDQTRLGRLIGTHPRMEDRLAVLFNFTLLMRATKATYLILGLSTGFAAAAVATFCTPLLVGVGVPHLDPLHIGVLASAVGCGILLATNLVEQWVFVDRSTRMTTVRLTSLFVGAATAMCVLDPFRDLATIRLNLNELALLTGTALLAAAVCALCCFAVAIRVANENFRLTHRAVLAGCMALCMVVVLELTHLFATR</sequence>
<keyword evidence="5 6" id="KW-0482">Metalloprotease</keyword>
<evidence type="ECO:0000256" key="1">
    <source>
        <dbReference type="ARBA" id="ARBA00022670"/>
    </source>
</evidence>